<name>A0ABW0N5V2_9ACTN</name>
<dbReference type="Proteomes" id="UP001595956">
    <property type="component" value="Unassembled WGS sequence"/>
</dbReference>
<evidence type="ECO:0000256" key="7">
    <source>
        <dbReference type="RuleBase" id="RU363032"/>
    </source>
</evidence>
<evidence type="ECO:0000256" key="3">
    <source>
        <dbReference type="ARBA" id="ARBA00022475"/>
    </source>
</evidence>
<dbReference type="PROSITE" id="PS50928">
    <property type="entry name" value="ABC_TM1"/>
    <property type="match status" value="1"/>
</dbReference>
<comment type="caution">
    <text evidence="9">The sequence shown here is derived from an EMBL/GenBank/DDBJ whole genome shotgun (WGS) entry which is preliminary data.</text>
</comment>
<evidence type="ECO:0000256" key="6">
    <source>
        <dbReference type="ARBA" id="ARBA00023136"/>
    </source>
</evidence>
<gene>
    <name evidence="9" type="ORF">ACFPKY_16150</name>
</gene>
<protein>
    <submittedName>
        <fullName evidence="9">ABC transporter permease</fullName>
    </submittedName>
</protein>
<dbReference type="InterPro" id="IPR000515">
    <property type="entry name" value="MetI-like"/>
</dbReference>
<keyword evidence="5 7" id="KW-1133">Transmembrane helix</keyword>
<proteinExistence type="inferred from homology"/>
<comment type="similarity">
    <text evidence="7">Belongs to the binding-protein-dependent transport system permease family.</text>
</comment>
<feature type="transmembrane region" description="Helical" evidence="7">
    <location>
        <begin position="135"/>
        <end position="162"/>
    </location>
</feature>
<dbReference type="PANTHER" id="PTHR43163">
    <property type="entry name" value="DIPEPTIDE TRANSPORT SYSTEM PERMEASE PROTEIN DPPB-RELATED"/>
    <property type="match status" value="1"/>
</dbReference>
<feature type="transmembrane region" description="Helical" evidence="7">
    <location>
        <begin position="182"/>
        <end position="202"/>
    </location>
</feature>
<reference evidence="10" key="1">
    <citation type="journal article" date="2019" name="Int. J. Syst. Evol. Microbiol.">
        <title>The Global Catalogue of Microorganisms (GCM) 10K type strain sequencing project: providing services to taxonomists for standard genome sequencing and annotation.</title>
        <authorList>
            <consortium name="The Broad Institute Genomics Platform"/>
            <consortium name="The Broad Institute Genome Sequencing Center for Infectious Disease"/>
            <person name="Wu L."/>
            <person name="Ma J."/>
        </authorList>
    </citation>
    <scope>NUCLEOTIDE SEQUENCE [LARGE SCALE GENOMIC DNA]</scope>
    <source>
        <strain evidence="10">KACC 13778</strain>
    </source>
</reference>
<evidence type="ECO:0000259" key="8">
    <source>
        <dbReference type="PROSITE" id="PS50928"/>
    </source>
</evidence>
<feature type="transmembrane region" description="Helical" evidence="7">
    <location>
        <begin position="12"/>
        <end position="30"/>
    </location>
</feature>
<dbReference type="Pfam" id="PF19300">
    <property type="entry name" value="BPD_transp_1_N"/>
    <property type="match status" value="1"/>
</dbReference>
<evidence type="ECO:0000256" key="4">
    <source>
        <dbReference type="ARBA" id="ARBA00022692"/>
    </source>
</evidence>
<evidence type="ECO:0000256" key="2">
    <source>
        <dbReference type="ARBA" id="ARBA00022448"/>
    </source>
</evidence>
<feature type="transmembrane region" description="Helical" evidence="7">
    <location>
        <begin position="242"/>
        <end position="263"/>
    </location>
</feature>
<sequence>MGAYLVRRVPSALVVLVIASFAIFAMVRLVPGDPVATLAGPDATPEARAAIEADLGLDQPLVSQYVTWLGQLAHLDLGTSYRIGGQVSDLVADGAVNTIVLTVAALVLAVAVALVSSVLAVVLDKSWVNAALSFGNTLAIALPTFVTGLVLILLFAVVFPVLPAGGTPPDGFIARPDIAVQYLLLPAVCLALGAGAALTRFLTEALRTEMRQPYVTTARALGISRRRIVLTQALRNALPSTVTVLGIQFGTLLGGAVLVEAIFTWPGLGGLIEDAISGRDYPLVQVLLLLSVAVFVVVQLLTDIVHAWLDPRVRIAGGGTA</sequence>
<dbReference type="Gene3D" id="1.10.3720.10">
    <property type="entry name" value="MetI-like"/>
    <property type="match status" value="1"/>
</dbReference>
<dbReference type="InterPro" id="IPR035906">
    <property type="entry name" value="MetI-like_sf"/>
</dbReference>
<keyword evidence="2 7" id="KW-0813">Transport</keyword>
<evidence type="ECO:0000313" key="10">
    <source>
        <dbReference type="Proteomes" id="UP001595956"/>
    </source>
</evidence>
<organism evidence="9 10">
    <name type="scientific">Nocardioides caricicola</name>
    <dbReference type="NCBI Taxonomy" id="634770"/>
    <lineage>
        <taxon>Bacteria</taxon>
        <taxon>Bacillati</taxon>
        <taxon>Actinomycetota</taxon>
        <taxon>Actinomycetes</taxon>
        <taxon>Propionibacteriales</taxon>
        <taxon>Nocardioidaceae</taxon>
        <taxon>Nocardioides</taxon>
    </lineage>
</organism>
<feature type="domain" description="ABC transmembrane type-1" evidence="8">
    <location>
        <begin position="95"/>
        <end position="302"/>
    </location>
</feature>
<feature type="transmembrane region" description="Helical" evidence="7">
    <location>
        <begin position="99"/>
        <end position="123"/>
    </location>
</feature>
<dbReference type="EMBL" id="JBHSMD010000005">
    <property type="protein sequence ID" value="MFC5494648.1"/>
    <property type="molecule type" value="Genomic_DNA"/>
</dbReference>
<dbReference type="CDD" id="cd06261">
    <property type="entry name" value="TM_PBP2"/>
    <property type="match status" value="1"/>
</dbReference>
<evidence type="ECO:0000256" key="1">
    <source>
        <dbReference type="ARBA" id="ARBA00004651"/>
    </source>
</evidence>
<keyword evidence="10" id="KW-1185">Reference proteome</keyword>
<dbReference type="Pfam" id="PF00528">
    <property type="entry name" value="BPD_transp_1"/>
    <property type="match status" value="1"/>
</dbReference>
<feature type="transmembrane region" description="Helical" evidence="7">
    <location>
        <begin position="283"/>
        <end position="305"/>
    </location>
</feature>
<accession>A0ABW0N5V2</accession>
<dbReference type="SUPFAM" id="SSF161098">
    <property type="entry name" value="MetI-like"/>
    <property type="match status" value="1"/>
</dbReference>
<evidence type="ECO:0000313" key="9">
    <source>
        <dbReference type="EMBL" id="MFC5494648.1"/>
    </source>
</evidence>
<keyword evidence="4 7" id="KW-0812">Transmembrane</keyword>
<keyword evidence="6 7" id="KW-0472">Membrane</keyword>
<keyword evidence="3" id="KW-1003">Cell membrane</keyword>
<dbReference type="PANTHER" id="PTHR43163:SF6">
    <property type="entry name" value="DIPEPTIDE TRANSPORT SYSTEM PERMEASE PROTEIN DPPB-RELATED"/>
    <property type="match status" value="1"/>
</dbReference>
<dbReference type="InterPro" id="IPR045621">
    <property type="entry name" value="BPD_transp_1_N"/>
</dbReference>
<dbReference type="RefSeq" id="WP_345170624.1">
    <property type="nucleotide sequence ID" value="NZ_BAABFQ010000001.1"/>
</dbReference>
<evidence type="ECO:0000256" key="5">
    <source>
        <dbReference type="ARBA" id="ARBA00022989"/>
    </source>
</evidence>
<comment type="subcellular location">
    <subcellularLocation>
        <location evidence="1 7">Cell membrane</location>
        <topology evidence="1 7">Multi-pass membrane protein</topology>
    </subcellularLocation>
</comment>